<keyword evidence="2" id="KW-1185">Reference proteome</keyword>
<dbReference type="AlphaFoldDB" id="A0A9Q3FFL1"/>
<feature type="non-terminal residue" evidence="1">
    <location>
        <position position="1"/>
    </location>
</feature>
<dbReference type="EMBL" id="AVOT02043992">
    <property type="protein sequence ID" value="MBW0539386.1"/>
    <property type="molecule type" value="Genomic_DNA"/>
</dbReference>
<sequence length="69" mass="7394">VHTSISSNELSSLAIAPSHCFQSGATLASFKFSGILISVLVEKKSPTVILESNEFAHPPPVFQFAPFFS</sequence>
<proteinExistence type="predicted"/>
<protein>
    <submittedName>
        <fullName evidence="1">Uncharacterized protein</fullName>
    </submittedName>
</protein>
<feature type="non-terminal residue" evidence="1">
    <location>
        <position position="69"/>
    </location>
</feature>
<accession>A0A9Q3FFL1</accession>
<reference evidence="1" key="1">
    <citation type="submission" date="2021-03" db="EMBL/GenBank/DDBJ databases">
        <title>Draft genome sequence of rust myrtle Austropuccinia psidii MF-1, a brazilian biotype.</title>
        <authorList>
            <person name="Quecine M.C."/>
            <person name="Pachon D.M.R."/>
            <person name="Bonatelli M.L."/>
            <person name="Correr F.H."/>
            <person name="Franceschini L.M."/>
            <person name="Leite T.F."/>
            <person name="Margarido G.R.A."/>
            <person name="Almeida C.A."/>
            <person name="Ferrarezi J.A."/>
            <person name="Labate C.A."/>
        </authorList>
    </citation>
    <scope>NUCLEOTIDE SEQUENCE</scope>
    <source>
        <strain evidence="1">MF-1</strain>
    </source>
</reference>
<evidence type="ECO:0000313" key="2">
    <source>
        <dbReference type="Proteomes" id="UP000765509"/>
    </source>
</evidence>
<name>A0A9Q3FFL1_9BASI</name>
<comment type="caution">
    <text evidence="1">The sequence shown here is derived from an EMBL/GenBank/DDBJ whole genome shotgun (WGS) entry which is preliminary data.</text>
</comment>
<gene>
    <name evidence="1" type="ORF">O181_079101</name>
</gene>
<dbReference type="Proteomes" id="UP000765509">
    <property type="component" value="Unassembled WGS sequence"/>
</dbReference>
<organism evidence="1 2">
    <name type="scientific">Austropuccinia psidii MF-1</name>
    <dbReference type="NCBI Taxonomy" id="1389203"/>
    <lineage>
        <taxon>Eukaryota</taxon>
        <taxon>Fungi</taxon>
        <taxon>Dikarya</taxon>
        <taxon>Basidiomycota</taxon>
        <taxon>Pucciniomycotina</taxon>
        <taxon>Pucciniomycetes</taxon>
        <taxon>Pucciniales</taxon>
        <taxon>Sphaerophragmiaceae</taxon>
        <taxon>Austropuccinia</taxon>
    </lineage>
</organism>
<evidence type="ECO:0000313" key="1">
    <source>
        <dbReference type="EMBL" id="MBW0539386.1"/>
    </source>
</evidence>